<evidence type="ECO:0000313" key="3">
    <source>
        <dbReference type="EMBL" id="KUG24258.1"/>
    </source>
</evidence>
<feature type="transmembrane region" description="Helical" evidence="1">
    <location>
        <begin position="147"/>
        <end position="175"/>
    </location>
</feature>
<feature type="transmembrane region" description="Helical" evidence="1">
    <location>
        <begin position="104"/>
        <end position="127"/>
    </location>
</feature>
<feature type="domain" description="DUF4126" evidence="2">
    <location>
        <begin position="7"/>
        <end position="177"/>
    </location>
</feature>
<feature type="transmembrane region" description="Helical" evidence="1">
    <location>
        <begin position="43"/>
        <end position="68"/>
    </location>
</feature>
<evidence type="ECO:0000259" key="2">
    <source>
        <dbReference type="Pfam" id="PF13548"/>
    </source>
</evidence>
<reference evidence="3" key="1">
    <citation type="journal article" date="2015" name="Proc. Natl. Acad. Sci. U.S.A.">
        <title>Networks of energetic and metabolic interactions define dynamics in microbial communities.</title>
        <authorList>
            <person name="Embree M."/>
            <person name="Liu J.K."/>
            <person name="Al-Bassam M.M."/>
            <person name="Zengler K."/>
        </authorList>
    </citation>
    <scope>NUCLEOTIDE SEQUENCE</scope>
</reference>
<keyword evidence="1" id="KW-0812">Transmembrane</keyword>
<proteinExistence type="predicted"/>
<accession>A0A0W8FU24</accession>
<feature type="transmembrane region" description="Helical" evidence="1">
    <location>
        <begin position="6"/>
        <end position="31"/>
    </location>
</feature>
<dbReference type="Pfam" id="PF13548">
    <property type="entry name" value="DUF4126"/>
    <property type="match status" value="1"/>
</dbReference>
<keyword evidence="1" id="KW-0472">Membrane</keyword>
<dbReference type="EMBL" id="LNQE01000856">
    <property type="protein sequence ID" value="KUG24258.1"/>
    <property type="molecule type" value="Genomic_DNA"/>
</dbReference>
<keyword evidence="1" id="KW-1133">Transmembrane helix</keyword>
<feature type="transmembrane region" description="Helical" evidence="1">
    <location>
        <begin position="74"/>
        <end position="92"/>
    </location>
</feature>
<sequence>METILGITIGIGLSAACGFRVFVPLLIMNLAALSGQILLPSGFAWIGSFYATISFGTATIIEVLGYYIPGIDHVLDIIATPAAIAAGTITTASMAVDLSPFLKWTLALIAGGGIAGLVQGTTVALRAKSSVATAGTGNHLISTLELVGAIILALLAIIVPVICLVLIVIFFIFVFRKLGRLIFGRKQAGKD</sequence>
<gene>
    <name evidence="3" type="ORF">ASZ90_005978</name>
</gene>
<comment type="caution">
    <text evidence="3">The sequence shown here is derived from an EMBL/GenBank/DDBJ whole genome shotgun (WGS) entry which is preliminary data.</text>
</comment>
<dbReference type="InterPro" id="IPR025196">
    <property type="entry name" value="DUF4126"/>
</dbReference>
<dbReference type="AlphaFoldDB" id="A0A0W8FU24"/>
<evidence type="ECO:0000256" key="1">
    <source>
        <dbReference type="SAM" id="Phobius"/>
    </source>
</evidence>
<name>A0A0W8FU24_9ZZZZ</name>
<protein>
    <recommendedName>
        <fullName evidence="2">DUF4126 domain-containing protein</fullName>
    </recommendedName>
</protein>
<organism evidence="3">
    <name type="scientific">hydrocarbon metagenome</name>
    <dbReference type="NCBI Taxonomy" id="938273"/>
    <lineage>
        <taxon>unclassified sequences</taxon>
        <taxon>metagenomes</taxon>
        <taxon>ecological metagenomes</taxon>
    </lineage>
</organism>